<gene>
    <name evidence="6" type="ORF">A2Z06_04335</name>
</gene>
<evidence type="ECO:0000256" key="4">
    <source>
        <dbReference type="ARBA" id="ARBA00023163"/>
    </source>
</evidence>
<proteinExistence type="predicted"/>
<organism evidence="6 7">
    <name type="scientific">Candidatus Glassbacteria bacterium RBG_16_58_8</name>
    <dbReference type="NCBI Taxonomy" id="1817866"/>
    <lineage>
        <taxon>Bacteria</taxon>
        <taxon>Candidatus Glassiibacteriota</taxon>
    </lineage>
</organism>
<dbReference type="Gene3D" id="1.10.10.10">
    <property type="entry name" value="Winged helix-like DNA-binding domain superfamily/Winged helix DNA-binding domain"/>
    <property type="match status" value="2"/>
</dbReference>
<keyword evidence="2" id="KW-0731">Sigma factor</keyword>
<dbReference type="InterPro" id="IPR014284">
    <property type="entry name" value="RNA_pol_sigma-70_dom"/>
</dbReference>
<evidence type="ECO:0000256" key="2">
    <source>
        <dbReference type="ARBA" id="ARBA00023082"/>
    </source>
</evidence>
<dbReference type="InterPro" id="IPR007630">
    <property type="entry name" value="RNA_pol_sigma70_r4"/>
</dbReference>
<sequence length="298" mass="34495">MTVLRQISRGAKEVKFSSLGKSLYYDETLEKYLSEIDRYPLIDKETEKVLARRIKRGDNAALQKLVRSNLRFVVSVAKKYQNRGLTLIDLISEGNMGLIRAAQKFDETKDIRFISYAVWWIRQAILQALAEQSRIFRVPLSRAGSLYKIGKKADIMTQEMGRKPTMEELSQGLDMSLSEVEETLSMTQKPLSLETPPPTIEDTRLTEYLADEDQMSPDAIAMESVRYDEIQRILDTLGEREARVIRLYFGLGEEPPRTLEEIGKVMGITRERVRQIKERALHRLRHISRSRRLKPFLT</sequence>
<dbReference type="GO" id="GO:0006352">
    <property type="term" value="P:DNA-templated transcription initiation"/>
    <property type="evidence" value="ECO:0007669"/>
    <property type="project" value="InterPro"/>
</dbReference>
<keyword evidence="1" id="KW-0805">Transcription regulation</keyword>
<dbReference type="Proteomes" id="UP000179034">
    <property type="component" value="Unassembled WGS sequence"/>
</dbReference>
<protein>
    <submittedName>
        <fullName evidence="6">RNA polymerase subunit sigma</fullName>
    </submittedName>
</protein>
<dbReference type="InterPro" id="IPR050239">
    <property type="entry name" value="Sigma-70_RNA_pol_init_factors"/>
</dbReference>
<dbReference type="Pfam" id="PF04542">
    <property type="entry name" value="Sigma70_r2"/>
    <property type="match status" value="1"/>
</dbReference>
<dbReference type="Pfam" id="PF00140">
    <property type="entry name" value="Sigma70_r1_2"/>
    <property type="match status" value="1"/>
</dbReference>
<dbReference type="EMBL" id="MFIW01000035">
    <property type="protein sequence ID" value="OGF97925.1"/>
    <property type="molecule type" value="Genomic_DNA"/>
</dbReference>
<keyword evidence="4" id="KW-0804">Transcription</keyword>
<dbReference type="CDD" id="cd06171">
    <property type="entry name" value="Sigma70_r4"/>
    <property type="match status" value="1"/>
</dbReference>
<dbReference type="PANTHER" id="PTHR30603">
    <property type="entry name" value="RNA POLYMERASE SIGMA FACTOR RPO"/>
    <property type="match status" value="1"/>
</dbReference>
<dbReference type="AlphaFoldDB" id="A0A1F5YCK3"/>
<keyword evidence="3" id="KW-0238">DNA-binding</keyword>
<evidence type="ECO:0000313" key="6">
    <source>
        <dbReference type="EMBL" id="OGF97925.1"/>
    </source>
</evidence>
<reference evidence="6 7" key="1">
    <citation type="journal article" date="2016" name="Nat. Commun.">
        <title>Thousands of microbial genomes shed light on interconnected biogeochemical processes in an aquifer system.</title>
        <authorList>
            <person name="Anantharaman K."/>
            <person name="Brown C.T."/>
            <person name="Hug L.A."/>
            <person name="Sharon I."/>
            <person name="Castelle C.J."/>
            <person name="Probst A.J."/>
            <person name="Thomas B.C."/>
            <person name="Singh A."/>
            <person name="Wilkins M.J."/>
            <person name="Karaoz U."/>
            <person name="Brodie E.L."/>
            <person name="Williams K.H."/>
            <person name="Hubbard S.S."/>
            <person name="Banfield J.F."/>
        </authorList>
    </citation>
    <scope>NUCLEOTIDE SEQUENCE [LARGE SCALE GENOMIC DNA]</scope>
</reference>
<dbReference type="InterPro" id="IPR007624">
    <property type="entry name" value="RNA_pol_sigma70_r3"/>
</dbReference>
<dbReference type="GO" id="GO:0003677">
    <property type="term" value="F:DNA binding"/>
    <property type="evidence" value="ECO:0007669"/>
    <property type="project" value="UniProtKB-KW"/>
</dbReference>
<dbReference type="Gene3D" id="1.10.601.10">
    <property type="entry name" value="RNA Polymerase Primary Sigma Factor"/>
    <property type="match status" value="1"/>
</dbReference>
<name>A0A1F5YCK3_9BACT</name>
<dbReference type="GO" id="GO:0016987">
    <property type="term" value="F:sigma factor activity"/>
    <property type="evidence" value="ECO:0007669"/>
    <property type="project" value="UniProtKB-KW"/>
</dbReference>
<dbReference type="PRINTS" id="PR00046">
    <property type="entry name" value="SIGMA70FCT"/>
</dbReference>
<evidence type="ECO:0000313" key="7">
    <source>
        <dbReference type="Proteomes" id="UP000179034"/>
    </source>
</evidence>
<dbReference type="InterPro" id="IPR013325">
    <property type="entry name" value="RNA_pol_sigma_r2"/>
</dbReference>
<evidence type="ECO:0000256" key="3">
    <source>
        <dbReference type="ARBA" id="ARBA00023125"/>
    </source>
</evidence>
<dbReference type="PROSITE" id="PS00715">
    <property type="entry name" value="SIGMA70_1"/>
    <property type="match status" value="1"/>
</dbReference>
<dbReference type="InterPro" id="IPR036388">
    <property type="entry name" value="WH-like_DNA-bd_sf"/>
</dbReference>
<dbReference type="InterPro" id="IPR007627">
    <property type="entry name" value="RNA_pol_sigma70_r2"/>
</dbReference>
<comment type="caution">
    <text evidence="6">The sequence shown here is derived from an EMBL/GenBank/DDBJ whole genome shotgun (WGS) entry which is preliminary data.</text>
</comment>
<feature type="domain" description="RNA polymerase sigma-70" evidence="5">
    <location>
        <begin position="89"/>
        <end position="102"/>
    </location>
</feature>
<accession>A0A1F5YCK3</accession>
<dbReference type="InterPro" id="IPR013324">
    <property type="entry name" value="RNA_pol_sigma_r3/r4-like"/>
</dbReference>
<dbReference type="InterPro" id="IPR000943">
    <property type="entry name" value="RNA_pol_sigma70"/>
</dbReference>
<dbReference type="Pfam" id="PF04545">
    <property type="entry name" value="Sigma70_r4"/>
    <property type="match status" value="1"/>
</dbReference>
<evidence type="ECO:0000256" key="1">
    <source>
        <dbReference type="ARBA" id="ARBA00023015"/>
    </source>
</evidence>
<dbReference type="PIRSF" id="PIRSF000770">
    <property type="entry name" value="RNA_pol_sigma-SigE/K"/>
    <property type="match status" value="1"/>
</dbReference>
<dbReference type="Pfam" id="PF04539">
    <property type="entry name" value="Sigma70_r3"/>
    <property type="match status" value="1"/>
</dbReference>
<dbReference type="NCBIfam" id="TIGR02937">
    <property type="entry name" value="sigma70-ECF"/>
    <property type="match status" value="1"/>
</dbReference>
<dbReference type="PANTHER" id="PTHR30603:SF47">
    <property type="entry name" value="RNA POLYMERASE SIGMA FACTOR SIGD, CHLOROPLASTIC"/>
    <property type="match status" value="1"/>
</dbReference>
<dbReference type="SUPFAM" id="SSF88946">
    <property type="entry name" value="Sigma2 domain of RNA polymerase sigma factors"/>
    <property type="match status" value="1"/>
</dbReference>
<dbReference type="SUPFAM" id="SSF88659">
    <property type="entry name" value="Sigma3 and sigma4 domains of RNA polymerase sigma factors"/>
    <property type="match status" value="2"/>
</dbReference>
<dbReference type="InterPro" id="IPR009042">
    <property type="entry name" value="RNA_pol_sigma70_r1_2"/>
</dbReference>
<evidence type="ECO:0000259" key="5">
    <source>
        <dbReference type="PROSITE" id="PS00715"/>
    </source>
</evidence>